<dbReference type="Proteomes" id="UP001593940">
    <property type="component" value="Unassembled WGS sequence"/>
</dbReference>
<dbReference type="InterPro" id="IPR006626">
    <property type="entry name" value="PbH1"/>
</dbReference>
<dbReference type="InterPro" id="IPR012334">
    <property type="entry name" value="Pectin_lyas_fold"/>
</dbReference>
<name>A0ABV6Y4W2_9HYPH</name>
<keyword evidence="3" id="KW-1185">Reference proteome</keyword>
<dbReference type="InterPro" id="IPR022441">
    <property type="entry name" value="Para_beta_helix_rpt-2"/>
</dbReference>
<feature type="domain" description="Right handed beta helix" evidence="1">
    <location>
        <begin position="110"/>
        <end position="244"/>
    </location>
</feature>
<dbReference type="SMART" id="SM00710">
    <property type="entry name" value="PbH1"/>
    <property type="match status" value="10"/>
</dbReference>
<dbReference type="InterPro" id="IPR039448">
    <property type="entry name" value="Beta_helix"/>
</dbReference>
<protein>
    <submittedName>
        <fullName evidence="2">Right-handed parallel beta-helix repeat-containing protein</fullName>
    </submittedName>
</protein>
<comment type="caution">
    <text evidence="2">The sequence shown here is derived from an EMBL/GenBank/DDBJ whole genome shotgun (WGS) entry which is preliminary data.</text>
</comment>
<gene>
    <name evidence="2" type="ORF">ACETIH_05410</name>
</gene>
<dbReference type="EMBL" id="JBHOMY010000013">
    <property type="protein sequence ID" value="MFC1456166.1"/>
    <property type="molecule type" value="Genomic_DNA"/>
</dbReference>
<dbReference type="Pfam" id="PF13229">
    <property type="entry name" value="Beta_helix"/>
    <property type="match status" value="1"/>
</dbReference>
<dbReference type="InterPro" id="IPR011050">
    <property type="entry name" value="Pectin_lyase_fold/virulence"/>
</dbReference>
<organism evidence="2 3">
    <name type="scientific">Microvirga arabica</name>
    <dbReference type="NCBI Taxonomy" id="1128671"/>
    <lineage>
        <taxon>Bacteria</taxon>
        <taxon>Pseudomonadati</taxon>
        <taxon>Pseudomonadota</taxon>
        <taxon>Alphaproteobacteria</taxon>
        <taxon>Hyphomicrobiales</taxon>
        <taxon>Methylobacteriaceae</taxon>
        <taxon>Microvirga</taxon>
    </lineage>
</organism>
<evidence type="ECO:0000313" key="3">
    <source>
        <dbReference type="Proteomes" id="UP001593940"/>
    </source>
</evidence>
<accession>A0ABV6Y4W2</accession>
<dbReference type="RefSeq" id="WP_377029061.1">
    <property type="nucleotide sequence ID" value="NZ_JBHOMY010000013.1"/>
</dbReference>
<reference evidence="2 3" key="1">
    <citation type="submission" date="2024-09" db="EMBL/GenBank/DDBJ databases">
        <title>Nodulacao em especies de Leguminosae Basais da Amazonia e Caracterizacao dos Rizobios e Bacterias Associadas aos Nodulos.</title>
        <authorList>
            <person name="Jambeiro I.C.A."/>
            <person name="Lopes I.S."/>
            <person name="Aguiar E.R.G.R."/>
            <person name="Santos A.F.J."/>
            <person name="Dos Santos J.M.F."/>
            <person name="Gross E."/>
        </authorList>
    </citation>
    <scope>NUCLEOTIDE SEQUENCE [LARGE SCALE GENOMIC DNA]</scope>
    <source>
        <strain evidence="2 3">BRUESC1165</strain>
    </source>
</reference>
<sequence>MATQIINVAPPTGDATRDTAAIKEAIQRANAAYQDAIKLNPSAEQVTVQLAVGTYVVTGDPSNPSVGAVELLSGVALVGVGMGQTVLQLTDNFNARLNGIVRTDLNQTVQHVTLANLTIDGNRANNTDHQAGFISGVKANEGVTHSDITISGVEVRNATGYGFNPHEITTNITIENSVAHHNRLDGFVADGVEGGVYRNNLSYANERHGFNIQNATTNLVLENNEAYGNGSGATGGAGITVQRGDIPRDGETTIGWVSNIQIIGGEYYSNSREGILVKLSDNVTIDGASVHDNMRQGVRIEGSTDTILRNSEIFNNAQGQTATVRYDEVQIRLRNDFPDGNLDNNPATVPAIDYYSTNTQILNNVIYSNGAIDARYGIREEITNTNGGSTGTQVSGNIIFGLSSGPTSVPGYTYTPGASADARPLVDDQFYLSRYPDVKAAGIDPDDHYAAFGWQEGRNPNAFFNTNAYLSANQDVDAANINPLEHYHQNGWKEGRDASVSFDTTLYLINNADVKAAGIDPLEHYLANGRAEGRQAYAAVGQNLQGTFDAEYYLLANPDVGLADVDAAFHFQNYGWKEGRDPNAFFDTTAYLTTYADVAAAGINPLEHYNAFGWKEGRDPAGSFDTSSYLATYTDVAAANINPLEHYLKFGVYEGRSAFGDSVIG</sequence>
<dbReference type="NCBIfam" id="TIGR03804">
    <property type="entry name" value="para_beta_helix"/>
    <property type="match status" value="1"/>
</dbReference>
<dbReference type="SUPFAM" id="SSF51126">
    <property type="entry name" value="Pectin lyase-like"/>
    <property type="match status" value="2"/>
</dbReference>
<proteinExistence type="predicted"/>
<dbReference type="Gene3D" id="2.160.20.10">
    <property type="entry name" value="Single-stranded right-handed beta-helix, Pectin lyase-like"/>
    <property type="match status" value="1"/>
</dbReference>
<evidence type="ECO:0000259" key="1">
    <source>
        <dbReference type="Pfam" id="PF13229"/>
    </source>
</evidence>
<evidence type="ECO:0000313" key="2">
    <source>
        <dbReference type="EMBL" id="MFC1456166.1"/>
    </source>
</evidence>